<organism evidence="10 11">
    <name type="scientific">Massilia aurea</name>
    <dbReference type="NCBI Taxonomy" id="373040"/>
    <lineage>
        <taxon>Bacteria</taxon>
        <taxon>Pseudomonadati</taxon>
        <taxon>Pseudomonadota</taxon>
        <taxon>Betaproteobacteria</taxon>
        <taxon>Burkholderiales</taxon>
        <taxon>Oxalobacteraceae</taxon>
        <taxon>Telluria group</taxon>
        <taxon>Massilia</taxon>
    </lineage>
</organism>
<keyword evidence="6 7" id="KW-0961">Cell wall biogenesis/degradation</keyword>
<feature type="active site" description="Nucleophile" evidence="7">
    <location>
        <position position="454"/>
    </location>
</feature>
<evidence type="ECO:0000256" key="2">
    <source>
        <dbReference type="ARBA" id="ARBA00005992"/>
    </source>
</evidence>
<dbReference type="Pfam" id="PF01471">
    <property type="entry name" value="PG_binding_1"/>
    <property type="match status" value="1"/>
</dbReference>
<proteinExistence type="inferred from homology"/>
<keyword evidence="4 7" id="KW-0133">Cell shape</keyword>
<feature type="chain" id="PRO_5031146166" evidence="8">
    <location>
        <begin position="36"/>
        <end position="534"/>
    </location>
</feature>
<dbReference type="InterPro" id="IPR005490">
    <property type="entry name" value="LD_TPept_cat_dom"/>
</dbReference>
<reference evidence="10 11" key="1">
    <citation type="submission" date="2020-08" db="EMBL/GenBank/DDBJ databases">
        <title>The Agave Microbiome: Exploring the role of microbial communities in plant adaptations to desert environments.</title>
        <authorList>
            <person name="Partida-Martinez L.P."/>
        </authorList>
    </citation>
    <scope>NUCLEOTIDE SEQUENCE [LARGE SCALE GENOMIC DNA]</scope>
    <source>
        <strain evidence="10 11">AT3.2</strain>
    </source>
</reference>
<dbReference type="InterPro" id="IPR052905">
    <property type="entry name" value="LD-transpeptidase_YkuD-like"/>
</dbReference>
<evidence type="ECO:0000259" key="9">
    <source>
        <dbReference type="PROSITE" id="PS52029"/>
    </source>
</evidence>
<dbReference type="PANTHER" id="PTHR41533:SF2">
    <property type="entry name" value="BLR7131 PROTEIN"/>
    <property type="match status" value="1"/>
</dbReference>
<sequence length="534" mass="57140">MVVPRLTWPAKAHGGAAHLLLLLLLQAATSSAAFARDVVAGADVTTPAPAIGPCVPVVSTAASWLSGAQGLAPLALQLLRAAPEHGLDVRRYQVDELTRRLAGPEGASAAFVRDLDRAMVQYLCDLHGGRAAWASRVAAAPDTGFDPRQRLATVRDAQGLAQAIDAAAPAIPLYGRVKAALAQYRELSRAAPDWPALPPVARAAIHPGEPYAGAAVLHARLQLLGDLDAQAPMSSDGIYTPALAGAVRRFQARHGLDEDGVLGAGTVTALSVPPAHRIAQLALTLERLRWLPPPPAHGRVVVVNVPTYRLWTFDARDNFAAPALEMRVIVGARGRTPTPLFIGEMRYLEFAPYWNVPASIQKNEILPKLVRNPAYLQQNDMELVGSDGRVLQLGAGDTASRLRAGGARIRQRPGSRNVLGDVKFALPNPMNIYLHSTSARELFQRTHRDLSHGCIRVEQPAELAQFVLADSQQWSGAQVTAAMSAGKNRFVKLAAPVPVVLFYATALVDHQGRVLFAPDIYGRDAALIAALQLE</sequence>
<dbReference type="InterPro" id="IPR038063">
    <property type="entry name" value="Transpep_catalytic_dom"/>
</dbReference>
<evidence type="ECO:0000256" key="1">
    <source>
        <dbReference type="ARBA" id="ARBA00004752"/>
    </source>
</evidence>
<dbReference type="Proteomes" id="UP000540787">
    <property type="component" value="Unassembled WGS sequence"/>
</dbReference>
<dbReference type="Gene3D" id="2.40.440.10">
    <property type="entry name" value="L,D-transpeptidase catalytic domain-like"/>
    <property type="match status" value="1"/>
</dbReference>
<dbReference type="RefSeq" id="WP_183558306.1">
    <property type="nucleotide sequence ID" value="NZ_JACHBX010000006.1"/>
</dbReference>
<protein>
    <submittedName>
        <fullName evidence="10">Murein L,D-transpeptidase YcbB/YkuD</fullName>
    </submittedName>
</protein>
<feature type="active site" description="Proton donor/acceptor" evidence="7">
    <location>
        <position position="435"/>
    </location>
</feature>
<keyword evidence="3" id="KW-0808">Transferase</keyword>
<name>A0A7W9X4S1_9BURK</name>
<evidence type="ECO:0000313" key="11">
    <source>
        <dbReference type="Proteomes" id="UP000540787"/>
    </source>
</evidence>
<evidence type="ECO:0000256" key="8">
    <source>
        <dbReference type="SAM" id="SignalP"/>
    </source>
</evidence>
<feature type="domain" description="L,D-TPase catalytic" evidence="9">
    <location>
        <begin position="299"/>
        <end position="482"/>
    </location>
</feature>
<evidence type="ECO:0000313" key="10">
    <source>
        <dbReference type="EMBL" id="MBB6136493.1"/>
    </source>
</evidence>
<dbReference type="GO" id="GO:0004180">
    <property type="term" value="F:carboxypeptidase activity"/>
    <property type="evidence" value="ECO:0007669"/>
    <property type="project" value="UniProtKB-ARBA"/>
</dbReference>
<feature type="signal peptide" evidence="8">
    <location>
        <begin position="1"/>
        <end position="35"/>
    </location>
</feature>
<evidence type="ECO:0000256" key="6">
    <source>
        <dbReference type="ARBA" id="ARBA00023316"/>
    </source>
</evidence>
<dbReference type="InterPro" id="IPR045380">
    <property type="entry name" value="LD_TPept_scaffold_dom"/>
</dbReference>
<evidence type="ECO:0000256" key="3">
    <source>
        <dbReference type="ARBA" id="ARBA00022679"/>
    </source>
</evidence>
<dbReference type="InterPro" id="IPR036365">
    <property type="entry name" value="PGBD-like_sf"/>
</dbReference>
<dbReference type="SUPFAM" id="SSF141523">
    <property type="entry name" value="L,D-transpeptidase catalytic domain-like"/>
    <property type="match status" value="1"/>
</dbReference>
<dbReference type="Pfam" id="PF03734">
    <property type="entry name" value="YkuD"/>
    <property type="match status" value="1"/>
</dbReference>
<comment type="pathway">
    <text evidence="1 7">Cell wall biogenesis; peptidoglycan biosynthesis.</text>
</comment>
<dbReference type="InterPro" id="IPR002477">
    <property type="entry name" value="Peptidoglycan-bd-like"/>
</dbReference>
<evidence type="ECO:0000256" key="5">
    <source>
        <dbReference type="ARBA" id="ARBA00022984"/>
    </source>
</evidence>
<dbReference type="PANTHER" id="PTHR41533">
    <property type="entry name" value="L,D-TRANSPEPTIDASE HI_1667-RELATED"/>
    <property type="match status" value="1"/>
</dbReference>
<accession>A0A7W9X4S1</accession>
<keyword evidence="8" id="KW-0732">Signal</keyword>
<dbReference type="UniPathway" id="UPA00219"/>
<dbReference type="PROSITE" id="PS52029">
    <property type="entry name" value="LD_TPASE"/>
    <property type="match status" value="1"/>
</dbReference>
<dbReference type="AlphaFoldDB" id="A0A7W9X4S1"/>
<gene>
    <name evidence="10" type="ORF">HD842_004671</name>
</gene>
<comment type="similarity">
    <text evidence="2">Belongs to the YkuD family.</text>
</comment>
<dbReference type="SUPFAM" id="SSF47090">
    <property type="entry name" value="PGBD-like"/>
    <property type="match status" value="1"/>
</dbReference>
<keyword evidence="11" id="KW-1185">Reference proteome</keyword>
<dbReference type="CDD" id="cd16913">
    <property type="entry name" value="YkuD_like"/>
    <property type="match status" value="1"/>
</dbReference>
<dbReference type="GO" id="GO:0016740">
    <property type="term" value="F:transferase activity"/>
    <property type="evidence" value="ECO:0007669"/>
    <property type="project" value="UniProtKB-KW"/>
</dbReference>
<dbReference type="GO" id="GO:0071555">
    <property type="term" value="P:cell wall organization"/>
    <property type="evidence" value="ECO:0007669"/>
    <property type="project" value="UniProtKB-UniRule"/>
</dbReference>
<dbReference type="InterPro" id="IPR036366">
    <property type="entry name" value="PGBDSf"/>
</dbReference>
<evidence type="ECO:0000256" key="4">
    <source>
        <dbReference type="ARBA" id="ARBA00022960"/>
    </source>
</evidence>
<evidence type="ECO:0000256" key="7">
    <source>
        <dbReference type="PROSITE-ProRule" id="PRU01373"/>
    </source>
</evidence>
<dbReference type="GO" id="GO:0008360">
    <property type="term" value="P:regulation of cell shape"/>
    <property type="evidence" value="ECO:0007669"/>
    <property type="project" value="UniProtKB-UniRule"/>
</dbReference>
<dbReference type="GO" id="GO:0009252">
    <property type="term" value="P:peptidoglycan biosynthetic process"/>
    <property type="evidence" value="ECO:0007669"/>
    <property type="project" value="UniProtKB-UniPathway"/>
</dbReference>
<comment type="caution">
    <text evidence="10">The sequence shown here is derived from an EMBL/GenBank/DDBJ whole genome shotgun (WGS) entry which is preliminary data.</text>
</comment>
<keyword evidence="5 7" id="KW-0573">Peptidoglycan synthesis</keyword>
<dbReference type="Pfam" id="PF20142">
    <property type="entry name" value="Scaffold"/>
    <property type="match status" value="1"/>
</dbReference>
<dbReference type="EMBL" id="JACHBX010000006">
    <property type="protein sequence ID" value="MBB6136493.1"/>
    <property type="molecule type" value="Genomic_DNA"/>
</dbReference>
<dbReference type="Gene3D" id="1.10.101.10">
    <property type="entry name" value="PGBD-like superfamily/PGBD"/>
    <property type="match status" value="1"/>
</dbReference>